<evidence type="ECO:0000256" key="8">
    <source>
        <dbReference type="SAM" id="MobiDB-lite"/>
    </source>
</evidence>
<dbReference type="CDD" id="cd03020">
    <property type="entry name" value="DsbA_DsbC_DsbG"/>
    <property type="match status" value="1"/>
</dbReference>
<name>A0A0A7PNK1_9SPHN</name>
<keyword evidence="4 7" id="KW-0574">Periplasm</keyword>
<evidence type="ECO:0000259" key="9">
    <source>
        <dbReference type="Pfam" id="PF10411"/>
    </source>
</evidence>
<dbReference type="SUPFAM" id="SSF52833">
    <property type="entry name" value="Thioredoxin-like"/>
    <property type="match status" value="1"/>
</dbReference>
<evidence type="ECO:0000256" key="1">
    <source>
        <dbReference type="ARBA" id="ARBA00004418"/>
    </source>
</evidence>
<gene>
    <name evidence="11" type="primary">dsbC</name>
    <name evidence="11" type="ORF">SKP52_23815</name>
</gene>
<evidence type="ECO:0000313" key="11">
    <source>
        <dbReference type="EMBL" id="AJA11605.1"/>
    </source>
</evidence>
<comment type="subcellular location">
    <subcellularLocation>
        <location evidence="1 7">Periplasm</location>
    </subcellularLocation>
</comment>
<protein>
    <recommendedName>
        <fullName evidence="7">Thiol:disulfide interchange protein</fullName>
    </recommendedName>
</protein>
<feature type="signal peptide" evidence="7">
    <location>
        <begin position="1"/>
        <end position="22"/>
    </location>
</feature>
<proteinExistence type="inferred from homology"/>
<keyword evidence="11" id="KW-0413">Isomerase</keyword>
<dbReference type="EMBL" id="CP009123">
    <property type="protein sequence ID" value="AJA11605.1"/>
    <property type="molecule type" value="Genomic_DNA"/>
</dbReference>
<feature type="chain" id="PRO_5010001509" description="Thiol:disulfide interchange protein" evidence="7">
    <location>
        <begin position="23"/>
        <end position="275"/>
    </location>
</feature>
<dbReference type="InterPro" id="IPR036249">
    <property type="entry name" value="Thioredoxin-like_sf"/>
</dbReference>
<dbReference type="PANTHER" id="PTHR35272:SF3">
    <property type="entry name" value="THIOL:DISULFIDE INTERCHANGE PROTEIN DSBC"/>
    <property type="match status" value="1"/>
</dbReference>
<evidence type="ECO:0000256" key="6">
    <source>
        <dbReference type="ARBA" id="ARBA00023284"/>
    </source>
</evidence>
<dbReference type="GO" id="GO:0016853">
    <property type="term" value="F:isomerase activity"/>
    <property type="evidence" value="ECO:0007669"/>
    <property type="project" value="UniProtKB-KW"/>
</dbReference>
<dbReference type="Pfam" id="PF13098">
    <property type="entry name" value="Thioredoxin_2"/>
    <property type="match status" value="1"/>
</dbReference>
<dbReference type="HOGENOM" id="CLU_083593_1_1_5"/>
<dbReference type="AlphaFoldDB" id="A0A0A7PNK1"/>
<evidence type="ECO:0000256" key="2">
    <source>
        <dbReference type="ARBA" id="ARBA00009813"/>
    </source>
</evidence>
<dbReference type="GO" id="GO:0042597">
    <property type="term" value="C:periplasmic space"/>
    <property type="evidence" value="ECO:0007669"/>
    <property type="project" value="UniProtKB-SubCell"/>
</dbReference>
<comment type="similarity">
    <text evidence="2 7">Belongs to the thioredoxin family. DsbC subfamily.</text>
</comment>
<reference evidence="11 12" key="1">
    <citation type="journal article" date="2015" name="Int. J. Syst. Evol. Microbiol.">
        <title>Description of Sphingopyxis fribergensis sp. nov. - a soil bacterium with the ability to degrade styrene and phenylacetic acid.</title>
        <authorList>
            <person name="Oelschlagel M."/>
            <person name="Ruckert C."/>
            <person name="Kalinowski J."/>
            <person name="Schmidt G."/>
            <person name="Schlomann M."/>
            <person name="Tischler D."/>
        </authorList>
    </citation>
    <scope>NUCLEOTIDE SEQUENCE [LARGE SCALE GENOMIC DNA]</scope>
    <source>
        <strain evidence="11 12">Kp5.2</strain>
        <plasmid evidence="11">pSfKp5.2</plasmid>
    </source>
</reference>
<evidence type="ECO:0000256" key="7">
    <source>
        <dbReference type="RuleBase" id="RU364038"/>
    </source>
</evidence>
<dbReference type="InterPro" id="IPR051470">
    <property type="entry name" value="Thiol:disulfide_interchange"/>
</dbReference>
<dbReference type="InterPro" id="IPR018950">
    <property type="entry name" value="DiS-bond_isomerase_DsbC/G_N"/>
</dbReference>
<evidence type="ECO:0000259" key="10">
    <source>
        <dbReference type="Pfam" id="PF13098"/>
    </source>
</evidence>
<dbReference type="PANTHER" id="PTHR35272">
    <property type="entry name" value="THIOL:DISULFIDE INTERCHANGE PROTEIN DSBC-RELATED"/>
    <property type="match status" value="1"/>
</dbReference>
<dbReference type="RefSeq" id="WP_037554272.1">
    <property type="nucleotide sequence ID" value="NZ_CP009123.1"/>
</dbReference>
<dbReference type="Gene3D" id="3.40.30.10">
    <property type="entry name" value="Glutaredoxin"/>
    <property type="match status" value="1"/>
</dbReference>
<keyword evidence="12" id="KW-1185">Reference proteome</keyword>
<dbReference type="OrthoDB" id="12976at2"/>
<dbReference type="KEGG" id="sphk:SKP52_23815"/>
<organism evidence="11 12">
    <name type="scientific">Sphingopyxis fribergensis</name>
    <dbReference type="NCBI Taxonomy" id="1515612"/>
    <lineage>
        <taxon>Bacteria</taxon>
        <taxon>Pseudomonadati</taxon>
        <taxon>Pseudomonadota</taxon>
        <taxon>Alphaproteobacteria</taxon>
        <taxon>Sphingomonadales</taxon>
        <taxon>Sphingomonadaceae</taxon>
        <taxon>Sphingopyxis</taxon>
    </lineage>
</organism>
<dbReference type="InterPro" id="IPR012336">
    <property type="entry name" value="Thioredoxin-like_fold"/>
</dbReference>
<dbReference type="InterPro" id="IPR033954">
    <property type="entry name" value="DiS-bond_Isoase_DsbC/G"/>
</dbReference>
<geneLocation type="plasmid" evidence="11 12">
    <name>pSfKp5.2</name>
</geneLocation>
<sequence length="275" mass="29031">MKLKVGLVAALLLGGAATAVYAADRLEPTRVSALLKTRLPKTQVSQIDCDKVAGLCEVVAGKTLFYVDGTARYLIVGRVYDMESRQDLTAAKLLEMNPDMLLGGAAKAGLEEESETPVPQMAAAGPAGRAAQPPAAAQKVDLSKLPASGAIVWGNPSGTPVTIFTDLHCGFCRALANELEQMNVRVIERPISTLGTRDLSNRVYCAKDKPRALRAAYAGAEVAPASCDTSGLDANENFARSNGFSGTPVLVRSDGTVLEGYRPRAVLETWLKGGR</sequence>
<evidence type="ECO:0000256" key="4">
    <source>
        <dbReference type="ARBA" id="ARBA00022764"/>
    </source>
</evidence>
<dbReference type="Gene3D" id="3.10.450.70">
    <property type="entry name" value="Disulphide bond isomerase, DsbC/G, N-terminal"/>
    <property type="match status" value="1"/>
</dbReference>
<feature type="domain" description="Thioredoxin-like fold" evidence="10">
    <location>
        <begin position="161"/>
        <end position="271"/>
    </location>
</feature>
<evidence type="ECO:0000256" key="3">
    <source>
        <dbReference type="ARBA" id="ARBA00022729"/>
    </source>
</evidence>
<accession>A0A0A7PNK1</accession>
<dbReference type="Proteomes" id="UP000030907">
    <property type="component" value="Plasmid pSfKp5.2"/>
</dbReference>
<keyword evidence="5" id="KW-1015">Disulfide bond</keyword>
<feature type="region of interest" description="Disordered" evidence="8">
    <location>
        <begin position="108"/>
        <end position="130"/>
    </location>
</feature>
<evidence type="ECO:0000313" key="12">
    <source>
        <dbReference type="Proteomes" id="UP000030907"/>
    </source>
</evidence>
<comment type="function">
    <text evidence="7">Required for disulfide bond formation in some periplasmic proteins. Acts by transferring its disulfide bond to other proteins and is reduced in the process.</text>
</comment>
<dbReference type="SUPFAM" id="SSF54423">
    <property type="entry name" value="DsbC/DsbG N-terminal domain-like"/>
    <property type="match status" value="1"/>
</dbReference>
<keyword evidence="11" id="KW-0614">Plasmid</keyword>
<keyword evidence="6 7" id="KW-0676">Redox-active center</keyword>
<feature type="domain" description="Disulphide bond isomerase DsbC/G N-terminal" evidence="9">
    <location>
        <begin position="29"/>
        <end position="90"/>
    </location>
</feature>
<dbReference type="InterPro" id="IPR009094">
    <property type="entry name" value="DiS-bond_isomerase_DsbC/G_N_sf"/>
</dbReference>
<dbReference type="Pfam" id="PF10411">
    <property type="entry name" value="DsbC_N"/>
    <property type="match status" value="1"/>
</dbReference>
<keyword evidence="3 7" id="KW-0732">Signal</keyword>
<evidence type="ECO:0000256" key="5">
    <source>
        <dbReference type="ARBA" id="ARBA00023157"/>
    </source>
</evidence>